<keyword evidence="2" id="KW-0472">Membrane</keyword>
<reference evidence="4" key="2">
    <citation type="submission" date="2025-08" db="UniProtKB">
        <authorList>
            <consortium name="RefSeq"/>
        </authorList>
    </citation>
    <scope>IDENTIFICATION</scope>
    <source>
        <tissue evidence="4">Young leaves</tissue>
    </source>
</reference>
<sequence length="579" mass="65338">MEPPTGFWASIWSFVHFLPFFIGLWLLGNIKGVIFCPLICFIISVSNSTIILGLWPIHCIWTYYCVVRCKQFGLILKFVICTLLLPLLLILWPVVGIVGSIVGGAAYGFLAPIFATFEAVEGGKENKIFRCFTDGTVTTIVKTFDIIKDVINECYHTYFSVMDDLLQEGHPDRKYYEIRLRYLPGAVVAAVFGIIVDMPIISFVATWKGVYMLFKGWSRLFHDLIGREGPFLETICVPFAGFAILLWPLAVAGAVLASMLASIFLGAYAGFVAYQESSFFFGLCFIVAALSLYDEYSNDTLDMPERSCFPRPQYRKKTEVSRTPSPSNSFSGTKSFNKTFSRTFSLTNNISELKPFELLDSLFEKCHQLAETLISEGLITHEDIQEAISGKRSRIITIGLPAYCLLQVLLRSAKANSNGLLINDDTELTTTNRPKEKFLEWFLNPLLIIKDQIKAENLTVQEEDYLCKLVLLNGDPKRVNHSIIGPAPESDRKRAELDALARRLQGITKFITRFPTYKRRFDTIVNSLSDKLAEKHGAPKIIRSKSAFPRLYSKKSFKGNRTNGSDQESEHIRDLEISL</sequence>
<dbReference type="RefSeq" id="XP_027358159.1">
    <property type="nucleotide sequence ID" value="XM_027502358.1"/>
</dbReference>
<feature type="transmembrane region" description="Helical" evidence="2">
    <location>
        <begin position="32"/>
        <end position="54"/>
    </location>
</feature>
<feature type="transmembrane region" description="Helical" evidence="2">
    <location>
        <begin position="74"/>
        <end position="95"/>
    </location>
</feature>
<dbReference type="KEGG" id="aprc:113867215"/>
<dbReference type="InterPro" id="IPR040229">
    <property type="entry name" value="At3g27390-like"/>
</dbReference>
<protein>
    <submittedName>
        <fullName evidence="4">Uncharacterized membrane protein At3g27390-like</fullName>
    </submittedName>
</protein>
<keyword evidence="2" id="KW-1133">Transmembrane helix</keyword>
<evidence type="ECO:0000313" key="4">
    <source>
        <dbReference type="RefSeq" id="XP_027358159.1"/>
    </source>
</evidence>
<organism evidence="3 4">
    <name type="scientific">Abrus precatorius</name>
    <name type="common">Indian licorice</name>
    <name type="synonym">Glycine abrus</name>
    <dbReference type="NCBI Taxonomy" id="3816"/>
    <lineage>
        <taxon>Eukaryota</taxon>
        <taxon>Viridiplantae</taxon>
        <taxon>Streptophyta</taxon>
        <taxon>Embryophyta</taxon>
        <taxon>Tracheophyta</taxon>
        <taxon>Spermatophyta</taxon>
        <taxon>Magnoliopsida</taxon>
        <taxon>eudicotyledons</taxon>
        <taxon>Gunneridae</taxon>
        <taxon>Pentapetalae</taxon>
        <taxon>rosids</taxon>
        <taxon>fabids</taxon>
        <taxon>Fabales</taxon>
        <taxon>Fabaceae</taxon>
        <taxon>Papilionoideae</taxon>
        <taxon>50 kb inversion clade</taxon>
        <taxon>NPAAA clade</taxon>
        <taxon>indigoferoid/millettioid clade</taxon>
        <taxon>Abreae</taxon>
        <taxon>Abrus</taxon>
    </lineage>
</organism>
<dbReference type="Proteomes" id="UP000694853">
    <property type="component" value="Unplaced"/>
</dbReference>
<dbReference type="PANTHER" id="PTHR31133:SF3">
    <property type="entry name" value="TRANSMEMBRANE PROTEIN"/>
    <property type="match status" value="1"/>
</dbReference>
<name>A0A8B8LTF8_ABRPR</name>
<evidence type="ECO:0000256" key="2">
    <source>
        <dbReference type="SAM" id="Phobius"/>
    </source>
</evidence>
<feature type="transmembrane region" description="Helical" evidence="2">
    <location>
        <begin position="182"/>
        <end position="207"/>
    </location>
</feature>
<evidence type="ECO:0000256" key="1">
    <source>
        <dbReference type="SAM" id="MobiDB-lite"/>
    </source>
</evidence>
<feature type="transmembrane region" description="Helical" evidence="2">
    <location>
        <begin position="239"/>
        <end position="265"/>
    </location>
</feature>
<feature type="transmembrane region" description="Helical" evidence="2">
    <location>
        <begin position="101"/>
        <end position="120"/>
    </location>
</feature>
<feature type="compositionally biased region" description="Polar residues" evidence="1">
    <location>
        <begin position="321"/>
        <end position="334"/>
    </location>
</feature>
<proteinExistence type="predicted"/>
<feature type="transmembrane region" description="Helical" evidence="2">
    <location>
        <begin position="277"/>
        <end position="293"/>
    </location>
</feature>
<evidence type="ECO:0000313" key="3">
    <source>
        <dbReference type="Proteomes" id="UP000694853"/>
    </source>
</evidence>
<dbReference type="PANTHER" id="PTHR31133">
    <property type="entry name" value="MEMBRANE PROTEIN"/>
    <property type="match status" value="1"/>
</dbReference>
<feature type="region of interest" description="Disordered" evidence="1">
    <location>
        <begin position="314"/>
        <end position="334"/>
    </location>
</feature>
<feature type="transmembrane region" description="Helical" evidence="2">
    <location>
        <begin position="7"/>
        <end position="26"/>
    </location>
</feature>
<dbReference type="GeneID" id="113867215"/>
<reference evidence="3" key="1">
    <citation type="journal article" date="2019" name="Toxins">
        <title>Detection of Abrin-Like and Prepropulchellin-Like Toxin Genes and Transcripts Using Whole Genome Sequencing and Full-Length Transcript Sequencing of Abrus precatorius.</title>
        <authorList>
            <person name="Hovde B.T."/>
            <person name="Daligault H.E."/>
            <person name="Hanschen E.R."/>
            <person name="Kunde Y.A."/>
            <person name="Johnson M.B."/>
            <person name="Starkenburg S.R."/>
            <person name="Johnson S.L."/>
        </authorList>
    </citation>
    <scope>NUCLEOTIDE SEQUENCE [LARGE SCALE GENOMIC DNA]</scope>
</reference>
<dbReference type="OrthoDB" id="1906116at2759"/>
<gene>
    <name evidence="4" type="primary">LOC113867215</name>
</gene>
<dbReference type="AlphaFoldDB" id="A0A8B8LTF8"/>
<accession>A0A8B8LTF8</accession>
<keyword evidence="2" id="KW-0812">Transmembrane</keyword>
<keyword evidence="3" id="KW-1185">Reference proteome</keyword>